<organism evidence="1 2">
    <name type="scientific">Trichinella nativa</name>
    <dbReference type="NCBI Taxonomy" id="6335"/>
    <lineage>
        <taxon>Eukaryota</taxon>
        <taxon>Metazoa</taxon>
        <taxon>Ecdysozoa</taxon>
        <taxon>Nematoda</taxon>
        <taxon>Enoplea</taxon>
        <taxon>Dorylaimia</taxon>
        <taxon>Trichinellida</taxon>
        <taxon>Trichinellidae</taxon>
        <taxon>Trichinella</taxon>
    </lineage>
</organism>
<keyword evidence="2" id="KW-1185">Reference proteome</keyword>
<comment type="caution">
    <text evidence="1">The sequence shown here is derived from an EMBL/GenBank/DDBJ whole genome shotgun (WGS) entry which is preliminary data.</text>
</comment>
<proteinExistence type="predicted"/>
<sequence length="197" mass="22190">MRGCRGKLYTNLDATIVIQNCEHADGRRVDPHTLYRQPNELQQLAAGDLTYWRIFSIVGLGTKHNVLRPFGTEIPTKSGQATESAAHCWANNNKSGAQLLMYHSPTNDILIFTYNAGVRLLAQSNFWCRDGTFKISHPGNRSCLTFLRLIIDEQGKTESVVQQMDDGYTRETGFVTSSAAYRVQEATAYRTPIPLRY</sequence>
<dbReference type="Proteomes" id="UP000054721">
    <property type="component" value="Unassembled WGS sequence"/>
</dbReference>
<reference evidence="1 2" key="1">
    <citation type="submission" date="2015-05" db="EMBL/GenBank/DDBJ databases">
        <title>Evolution of Trichinella species and genotypes.</title>
        <authorList>
            <person name="Korhonen P.K."/>
            <person name="Edoardo P."/>
            <person name="Giuseppe L.R."/>
            <person name="Gasser R.B."/>
        </authorList>
    </citation>
    <scope>NUCLEOTIDE SEQUENCE [LARGE SCALE GENOMIC DNA]</scope>
    <source>
        <strain evidence="1">ISS10</strain>
    </source>
</reference>
<evidence type="ECO:0000313" key="2">
    <source>
        <dbReference type="Proteomes" id="UP000054721"/>
    </source>
</evidence>
<gene>
    <name evidence="1" type="ORF">T02_3628</name>
</gene>
<dbReference type="AlphaFoldDB" id="A0A0V1KP75"/>
<accession>A0A0V1KP75</accession>
<evidence type="ECO:0000313" key="1">
    <source>
        <dbReference type="EMBL" id="KRZ48870.1"/>
    </source>
</evidence>
<protein>
    <submittedName>
        <fullName evidence="1">Uncharacterized protein</fullName>
    </submittedName>
</protein>
<name>A0A0V1KP75_9BILA</name>
<dbReference type="EMBL" id="JYDW01000355">
    <property type="protein sequence ID" value="KRZ48870.1"/>
    <property type="molecule type" value="Genomic_DNA"/>
</dbReference>